<sequence>MIFVDGLPLPPFDCELSSEGYRTLKSLLEHPSLVSASDRLKAMPERKLSSVSEDSTAERSVPPFKHVYVFQREYATVDPGLVELAGTDEATTCVGFVIRNRDSGMISIAHLDSARVVDLGLDQMLSSLVHGEVGVLDVHLIGGFQDAPYSNNAIRVDKEVGHSFPLCSKIIEALKSRSEQFHIKTLCVLGHNTKRDSHGNSFPIISGFLVDTSSGSVMPASFDRSSRCPDEIVRRVRVTVSSGDPRWKGKLMDTYDTSCDRFLIAPCSWSLGWAPFASELLQLPDSEILSQCSTSPLAESPDFVDNERRVFNYLIENPGWRLTFYKGRPRIFERAPSVGWTRRS</sequence>
<evidence type="ECO:0000313" key="2">
    <source>
        <dbReference type="Proteomes" id="UP000663760"/>
    </source>
</evidence>
<dbReference type="Proteomes" id="UP000663760">
    <property type="component" value="Chromosome 6"/>
</dbReference>
<dbReference type="OrthoDB" id="539995at2759"/>
<dbReference type="GO" id="GO:0006511">
    <property type="term" value="P:ubiquitin-dependent protein catabolic process"/>
    <property type="evidence" value="ECO:0007669"/>
    <property type="project" value="TreeGrafter"/>
</dbReference>
<dbReference type="PANTHER" id="PTHR12498:SF0">
    <property type="entry name" value="PROTEIN N-TERMINAL ASPARAGINE AMIDOHYDROLASE"/>
    <property type="match status" value="1"/>
</dbReference>
<dbReference type="GO" id="GO:0005634">
    <property type="term" value="C:nucleus"/>
    <property type="evidence" value="ECO:0007669"/>
    <property type="project" value="TreeGrafter"/>
</dbReference>
<dbReference type="InterPro" id="IPR026750">
    <property type="entry name" value="NTAN1"/>
</dbReference>
<keyword evidence="2" id="KW-1185">Reference proteome</keyword>
<evidence type="ECO:0000313" key="1">
    <source>
        <dbReference type="EMBL" id="CAA7397983.1"/>
    </source>
</evidence>
<dbReference type="PANTHER" id="PTHR12498">
    <property type="entry name" value="N-TERMINAL ASPARAGINE AMIDOHYDROLASE"/>
    <property type="match status" value="1"/>
</dbReference>
<dbReference type="Pfam" id="PF14736">
    <property type="entry name" value="N_Asn_amidohyd"/>
    <property type="match status" value="1"/>
</dbReference>
<dbReference type="AlphaFoldDB" id="A0A7I8KJN7"/>
<organism evidence="1 2">
    <name type="scientific">Spirodela intermedia</name>
    <name type="common">Intermediate duckweed</name>
    <dbReference type="NCBI Taxonomy" id="51605"/>
    <lineage>
        <taxon>Eukaryota</taxon>
        <taxon>Viridiplantae</taxon>
        <taxon>Streptophyta</taxon>
        <taxon>Embryophyta</taxon>
        <taxon>Tracheophyta</taxon>
        <taxon>Spermatophyta</taxon>
        <taxon>Magnoliopsida</taxon>
        <taxon>Liliopsida</taxon>
        <taxon>Araceae</taxon>
        <taxon>Lemnoideae</taxon>
        <taxon>Spirodela</taxon>
    </lineage>
</organism>
<reference evidence="1" key="1">
    <citation type="submission" date="2020-02" db="EMBL/GenBank/DDBJ databases">
        <authorList>
            <person name="Scholz U."/>
            <person name="Mascher M."/>
            <person name="Fiebig A."/>
        </authorList>
    </citation>
    <scope>NUCLEOTIDE SEQUENCE</scope>
</reference>
<protein>
    <submittedName>
        <fullName evidence="1">Uncharacterized protein</fullName>
    </submittedName>
</protein>
<gene>
    <name evidence="1" type="ORF">SI8410_06008648</name>
</gene>
<accession>A0A7I8KJN7</accession>
<dbReference type="EMBL" id="LR746269">
    <property type="protein sequence ID" value="CAA7397983.1"/>
    <property type="molecule type" value="Genomic_DNA"/>
</dbReference>
<dbReference type="GO" id="GO:0008418">
    <property type="term" value="F:protein-N-terminal asparagine amidohydrolase activity"/>
    <property type="evidence" value="ECO:0007669"/>
    <property type="project" value="InterPro"/>
</dbReference>
<proteinExistence type="predicted"/>
<name>A0A7I8KJN7_SPIIN</name>